<evidence type="ECO:0000313" key="8">
    <source>
        <dbReference type="Proteomes" id="UP000053961"/>
    </source>
</evidence>
<sequence length="413" mass="44111">MGIKTSSYYLGCDLILKAVILAAGEGRRCRPLTQTRPKVMLSVRNRPFMEYVIGALAAKGVRELVVVVGYQKERIMDYFGDGVQYGVEIEYVVQDEQLGTADALSKVESRVDGPLLVVNGDNLVDETAVEDILLAEGENVILAALREHAGDYGVLTVEGAKVTKILEKPGRPCAGILNTGVYRFSPEIFDELPRTPISERGSYELTQTIALMIEEGLDVRAKITDGLWADAIFAWDLLEANSSVPEIGEPKVEGEIEEGARLRGPVEIGRGSIVRSGSYIVGPVSIGKNCDLGPNVTVLPTTSIGDSVKIGSHTEIRNSIIMNGARIGAGSVVSCSVFGASSSFGDHLIAESGESVVPIEDEFHRAEFGAVVADNVIVGGRVLMHPGTLVGTGSKIGSGTEIRGWIERGTRVI</sequence>
<evidence type="ECO:0000256" key="2">
    <source>
        <dbReference type="ARBA" id="ARBA00007947"/>
    </source>
</evidence>
<dbReference type="UniPathway" id="UPA00113">
    <property type="reaction ID" value="UER00532"/>
</dbReference>
<comment type="similarity">
    <text evidence="2">In the N-terminal section; belongs to the N-acetylglucosamine-1-phosphate uridyltransferase family.</text>
</comment>
<dbReference type="GO" id="GO:0006048">
    <property type="term" value="P:UDP-N-acetylglucosamine biosynthetic process"/>
    <property type="evidence" value="ECO:0007669"/>
    <property type="project" value="UniProtKB-UniPathway"/>
</dbReference>
<evidence type="ECO:0000313" key="9">
    <source>
        <dbReference type="Proteomes" id="UP000057043"/>
    </source>
</evidence>
<comment type="caution">
    <text evidence="6">The sequence shown here is derived from an EMBL/GenBank/DDBJ whole genome shotgun (WGS) entry which is preliminary data.</text>
</comment>
<dbReference type="NCBIfam" id="TIGR03992">
    <property type="entry name" value="Arch_glmU"/>
    <property type="match status" value="1"/>
</dbReference>
<evidence type="ECO:0000256" key="3">
    <source>
        <dbReference type="ARBA" id="ARBA00013414"/>
    </source>
</evidence>
<dbReference type="PATRIC" id="fig|301375.6.peg.1436"/>
<evidence type="ECO:0000256" key="1">
    <source>
        <dbReference type="ARBA" id="ARBA00007707"/>
    </source>
</evidence>
<dbReference type="InterPro" id="IPR023915">
    <property type="entry name" value="Bifunctiontional_GlmU_arc-type"/>
</dbReference>
<dbReference type="Pfam" id="PF00483">
    <property type="entry name" value="NTP_transferase"/>
    <property type="match status" value="1"/>
</dbReference>
<dbReference type="SUPFAM" id="SSF51161">
    <property type="entry name" value="Trimeric LpxA-like enzymes"/>
    <property type="match status" value="1"/>
</dbReference>
<dbReference type="PANTHER" id="PTHR42883">
    <property type="entry name" value="GLUCOSE-1-PHOSPHATE THYMIDYLTRANSFERASE"/>
    <property type="match status" value="1"/>
</dbReference>
<dbReference type="GO" id="GO:0019134">
    <property type="term" value="F:glucosamine-1-phosphate N-acetyltransferase activity"/>
    <property type="evidence" value="ECO:0007669"/>
    <property type="project" value="InterPro"/>
</dbReference>
<evidence type="ECO:0000259" key="4">
    <source>
        <dbReference type="Pfam" id="PF00483"/>
    </source>
</evidence>
<dbReference type="AlphaFoldDB" id="A0A101FVV9"/>
<dbReference type="InterPro" id="IPR029044">
    <property type="entry name" value="Nucleotide-diphossugar_trans"/>
</dbReference>
<gene>
    <name evidence="6" type="ORF">XD72_0177</name>
    <name evidence="7" type="ORF">XE07_0533</name>
</gene>
<feature type="domain" description="Mannose-1-phosphate guanyltransferase C-terminal" evidence="5">
    <location>
        <begin position="280"/>
        <end position="382"/>
    </location>
</feature>
<dbReference type="InterPro" id="IPR011004">
    <property type="entry name" value="Trimer_LpxA-like_sf"/>
</dbReference>
<dbReference type="EMBL" id="LGHB01000004">
    <property type="protein sequence ID" value="KUK97148.1"/>
    <property type="molecule type" value="Genomic_DNA"/>
</dbReference>
<evidence type="ECO:0000313" key="6">
    <source>
        <dbReference type="EMBL" id="KUK45399.1"/>
    </source>
</evidence>
<evidence type="ECO:0000259" key="5">
    <source>
        <dbReference type="Pfam" id="PF25087"/>
    </source>
</evidence>
<dbReference type="Pfam" id="PF25087">
    <property type="entry name" value="GMPPB_C"/>
    <property type="match status" value="1"/>
</dbReference>
<dbReference type="InterPro" id="IPR005835">
    <property type="entry name" value="NTP_transferase_dom"/>
</dbReference>
<dbReference type="Proteomes" id="UP000053961">
    <property type="component" value="Unassembled WGS sequence"/>
</dbReference>
<feature type="domain" description="Nucleotidyl transferase" evidence="4">
    <location>
        <begin position="17"/>
        <end position="242"/>
    </location>
</feature>
<protein>
    <recommendedName>
        <fullName evidence="3">Bifunctional protein GlmU</fullName>
    </recommendedName>
</protein>
<dbReference type="EMBL" id="LGFT01000003">
    <property type="protein sequence ID" value="KUK45399.1"/>
    <property type="molecule type" value="Genomic_DNA"/>
</dbReference>
<dbReference type="GO" id="GO:0003977">
    <property type="term" value="F:UDP-N-acetylglucosamine diphosphorylase activity"/>
    <property type="evidence" value="ECO:0007669"/>
    <property type="project" value="InterPro"/>
</dbReference>
<comment type="similarity">
    <text evidence="1">In the C-terminal section; belongs to the transferase hexapeptide repeat family.</text>
</comment>
<organism evidence="6 9">
    <name type="scientific">Methanothrix harundinacea</name>
    <dbReference type="NCBI Taxonomy" id="301375"/>
    <lineage>
        <taxon>Archaea</taxon>
        <taxon>Methanobacteriati</taxon>
        <taxon>Methanobacteriota</taxon>
        <taxon>Stenosarchaea group</taxon>
        <taxon>Methanomicrobia</taxon>
        <taxon>Methanotrichales</taxon>
        <taxon>Methanotrichaceae</taxon>
        <taxon>Methanothrix</taxon>
    </lineage>
</organism>
<dbReference type="CDD" id="cd04181">
    <property type="entry name" value="NTP_transferase"/>
    <property type="match status" value="1"/>
</dbReference>
<proteinExistence type="inferred from homology"/>
<dbReference type="Gene3D" id="2.160.10.10">
    <property type="entry name" value="Hexapeptide repeat proteins"/>
    <property type="match status" value="1"/>
</dbReference>
<dbReference type="InterPro" id="IPR056729">
    <property type="entry name" value="GMPPB_C"/>
</dbReference>
<keyword evidence="6" id="KW-0808">Transferase</keyword>
<reference evidence="8 9" key="2">
    <citation type="journal article" date="2015" name="MBio">
        <title>Genome-Resolved Metagenomic Analysis Reveals Roles for Candidate Phyla and Other Microbial Community Members in Biogeochemical Transformations in Oil Reservoirs.</title>
        <authorList>
            <person name="Hu P."/>
            <person name="Tom L."/>
            <person name="Singh A."/>
            <person name="Thomas B.C."/>
            <person name="Baker B.J."/>
            <person name="Piceno Y.M."/>
            <person name="Andersen G.L."/>
            <person name="Banfield J.F."/>
        </authorList>
    </citation>
    <scope>NUCLEOTIDE SEQUENCE [LARGE SCALE GENOMIC DNA]</scope>
    <source>
        <strain evidence="6">57_489</strain>
    </source>
</reference>
<evidence type="ECO:0000313" key="7">
    <source>
        <dbReference type="EMBL" id="KUK97148.1"/>
    </source>
</evidence>
<dbReference type="Proteomes" id="UP000057043">
    <property type="component" value="Unassembled WGS sequence"/>
</dbReference>
<accession>A0A101FVV9</accession>
<dbReference type="SUPFAM" id="SSF53448">
    <property type="entry name" value="Nucleotide-diphospho-sugar transferases"/>
    <property type="match status" value="1"/>
</dbReference>
<reference evidence="7" key="1">
    <citation type="journal article" date="2015" name="MBio">
        <title>Genome-resolved metagenomic analysis reveals roles for candidate phyla and other microbial community members in biogeochemical transformations in oil reservoirs.</title>
        <authorList>
            <person name="Hu P."/>
            <person name="Tom L."/>
            <person name="Singh A."/>
            <person name="Thomas B.C."/>
            <person name="Baker B.J."/>
            <person name="Piceno Y.M."/>
            <person name="Andersen G.L."/>
            <person name="Banfield J.F."/>
        </authorList>
    </citation>
    <scope>NUCLEOTIDE SEQUENCE [LARGE SCALE GENOMIC DNA]</scope>
    <source>
        <strain evidence="7">56_747</strain>
    </source>
</reference>
<name>A0A101FVV9_9EURY</name>
<dbReference type="PANTHER" id="PTHR42883:SF3">
    <property type="entry name" value="BIFUNCTIONAL PROTEIN GLMU"/>
    <property type="match status" value="1"/>
</dbReference>
<dbReference type="Gene3D" id="3.90.550.10">
    <property type="entry name" value="Spore Coat Polysaccharide Biosynthesis Protein SpsA, Chain A"/>
    <property type="match status" value="1"/>
</dbReference>